<name>A0A850PQ75_9MYCO</name>
<organism evidence="3 4">
    <name type="scientific">Mycolicibacterium hippocampi</name>
    <dbReference type="NCBI Taxonomy" id="659824"/>
    <lineage>
        <taxon>Bacteria</taxon>
        <taxon>Bacillati</taxon>
        <taxon>Actinomycetota</taxon>
        <taxon>Actinomycetes</taxon>
        <taxon>Mycobacteriales</taxon>
        <taxon>Mycobacteriaceae</taxon>
        <taxon>Mycolicibacterium</taxon>
    </lineage>
</organism>
<dbReference type="GO" id="GO:0005737">
    <property type="term" value="C:cytoplasm"/>
    <property type="evidence" value="ECO:0007669"/>
    <property type="project" value="TreeGrafter"/>
</dbReference>
<dbReference type="InterPro" id="IPR006680">
    <property type="entry name" value="Amidohydro-rel"/>
</dbReference>
<gene>
    <name evidence="3" type="ORF">HLY00_4217</name>
</gene>
<dbReference type="Pfam" id="PF04909">
    <property type="entry name" value="Amidohydro_2"/>
    <property type="match status" value="1"/>
</dbReference>
<dbReference type="Proteomes" id="UP000570517">
    <property type="component" value="Unassembled WGS sequence"/>
</dbReference>
<dbReference type="InterPro" id="IPR032466">
    <property type="entry name" value="Metal_Hydrolase"/>
</dbReference>
<dbReference type="InterPro" id="IPR032465">
    <property type="entry name" value="ACMSD"/>
</dbReference>
<evidence type="ECO:0000313" key="3">
    <source>
        <dbReference type="EMBL" id="NVN52511.1"/>
    </source>
</evidence>
<dbReference type="GO" id="GO:0016831">
    <property type="term" value="F:carboxy-lyase activity"/>
    <property type="evidence" value="ECO:0007669"/>
    <property type="project" value="InterPro"/>
</dbReference>
<proteinExistence type="predicted"/>
<dbReference type="EMBL" id="JABFYL010000045">
    <property type="protein sequence ID" value="NVN52511.1"/>
    <property type="molecule type" value="Genomic_DNA"/>
</dbReference>
<evidence type="ECO:0000256" key="1">
    <source>
        <dbReference type="ARBA" id="ARBA00023239"/>
    </source>
</evidence>
<protein>
    <submittedName>
        <fullName evidence="3">CorD2 protein</fullName>
    </submittedName>
</protein>
<evidence type="ECO:0000313" key="4">
    <source>
        <dbReference type="Proteomes" id="UP000570517"/>
    </source>
</evidence>
<dbReference type="AlphaFoldDB" id="A0A850PQ75"/>
<keyword evidence="4" id="KW-1185">Reference proteome</keyword>
<feature type="domain" description="Amidohydrolase-related" evidence="2">
    <location>
        <begin position="44"/>
        <end position="313"/>
    </location>
</feature>
<dbReference type="Gene3D" id="3.20.20.140">
    <property type="entry name" value="Metal-dependent hydrolases"/>
    <property type="match status" value="1"/>
</dbReference>
<dbReference type="SUPFAM" id="SSF51556">
    <property type="entry name" value="Metallo-dependent hydrolases"/>
    <property type="match status" value="1"/>
</dbReference>
<dbReference type="GO" id="GO:0016787">
    <property type="term" value="F:hydrolase activity"/>
    <property type="evidence" value="ECO:0007669"/>
    <property type="project" value="InterPro"/>
</dbReference>
<keyword evidence="1" id="KW-0456">Lyase</keyword>
<reference evidence="3 4" key="1">
    <citation type="submission" date="2020-05" db="EMBL/GenBank/DDBJ databases">
        <title>Draft genome sequence of Mycobacterium hippocampi DL, isolated from European seabass, Dicentrarchus labrax, reared in fish farms.</title>
        <authorList>
            <person name="Stathopoulou P."/>
            <person name="Asimakis E."/>
            <person name="Tzokas K."/>
            <person name="Batargias C."/>
            <person name="Tsiamis G."/>
        </authorList>
    </citation>
    <scope>NUCLEOTIDE SEQUENCE [LARGE SCALE GENOMIC DNA]</scope>
    <source>
        <strain evidence="3 4">DL</strain>
    </source>
</reference>
<dbReference type="PANTHER" id="PTHR21240:SF28">
    <property type="entry name" value="ISO-OROTATE DECARBOXYLASE (EUROFUNG)"/>
    <property type="match status" value="1"/>
</dbReference>
<dbReference type="GO" id="GO:0019748">
    <property type="term" value="P:secondary metabolic process"/>
    <property type="evidence" value="ECO:0007669"/>
    <property type="project" value="TreeGrafter"/>
</dbReference>
<comment type="caution">
    <text evidence="3">The sequence shown here is derived from an EMBL/GenBank/DDBJ whole genome shotgun (WGS) entry which is preliminary data.</text>
</comment>
<sequence>MDHVCAQEAADSAQVAGLPSEMTLQRQAAEMRRLLDVLGLTSIIDVHTHFMPKAVMDKVWAYFDSAGPLIGRTWPIRYRLDERSRVEMLRSFGIAAFTSLVYPHKPEMAAWLNAWATEFSRSTPECIHTATFYPEPSAPVYVQHAIDEGARVFKAHIQVGDYSPTDPMLDPVWEMLAHSQIPTVIHAGSGPAAGRFTGPSPIAEVLRRHPRVPLIIAHMGMPEYREFLDLAHRYPGVYLDTTMVFTDFTEQLHPFPRSARTDLAALGDRVLFGSDYPNIPYAYHHAVESLVRLDLGESWCHKVLHDNAVRLFGNPCGQAPCTAEI</sequence>
<dbReference type="PANTHER" id="PTHR21240">
    <property type="entry name" value="2-AMINO-3-CARBOXYLMUCONATE-6-SEMIALDEHYDE DECARBOXYLASE"/>
    <property type="match status" value="1"/>
</dbReference>
<evidence type="ECO:0000259" key="2">
    <source>
        <dbReference type="Pfam" id="PF04909"/>
    </source>
</evidence>
<accession>A0A850PQ75</accession>
<dbReference type="CDD" id="cd01292">
    <property type="entry name" value="metallo-dependent_hydrolases"/>
    <property type="match status" value="1"/>
</dbReference>